<organism evidence="2 3">
    <name type="scientific">Gracilinema caldarium (strain ATCC 51460 / DSM 7334 / H1)</name>
    <name type="common">Treponema caldarium</name>
    <dbReference type="NCBI Taxonomy" id="744872"/>
    <lineage>
        <taxon>Bacteria</taxon>
        <taxon>Pseudomonadati</taxon>
        <taxon>Spirochaetota</taxon>
        <taxon>Spirochaetia</taxon>
        <taxon>Spirochaetales</taxon>
        <taxon>Breznakiellaceae</taxon>
        <taxon>Gracilinema</taxon>
    </lineage>
</organism>
<dbReference type="KEGG" id="scd:Spica_1894"/>
<proteinExistence type="predicted"/>
<dbReference type="STRING" id="744872.Spica_1894"/>
<dbReference type="EMBL" id="CP002868">
    <property type="protein sequence ID" value="AEJ20027.1"/>
    <property type="molecule type" value="Genomic_DNA"/>
</dbReference>
<dbReference type="InterPro" id="IPR017946">
    <property type="entry name" value="PLC-like_Pdiesterase_TIM-brl"/>
</dbReference>
<gene>
    <name evidence="2" type="ordered locus">Spica_1894</name>
</gene>
<accession>F8F408</accession>
<dbReference type="PANTHER" id="PTHR46211:SF1">
    <property type="entry name" value="GLYCEROPHOSPHODIESTER PHOSPHODIESTERASE, CYTOPLASMIC"/>
    <property type="match status" value="1"/>
</dbReference>
<sequence>MKQQTSYVTEAFLEGRTLVYGHRGSRAYAPMNTIPAFELAIQQGAQGIELDVQLSADRELVIIHDFTVDGTTDGTGAVKDLLFAELRELNAAAQFSPMAEPLNGHIPHYPFTMIPTLEEVFSLVKEGAPLDFIINIEIKAPYCRENGRDEAENDNGIEALVANCIDRYEMDRNVIISSFNPPTLQRFKAIKPAIPVGFLVEEASPAYTTGLIAQLLPESSGTRGHEAWHPRFSMVTTEAIAQERQEGRMTQVWTVNDATVAHQLRDWGAIGFITDMPDRILAALN</sequence>
<dbReference type="Gene3D" id="3.20.20.190">
    <property type="entry name" value="Phosphatidylinositol (PI) phosphodiesterase"/>
    <property type="match status" value="1"/>
</dbReference>
<evidence type="ECO:0000313" key="2">
    <source>
        <dbReference type="EMBL" id="AEJ20027.1"/>
    </source>
</evidence>
<dbReference type="HOGENOM" id="CLU_030006_3_5_12"/>
<dbReference type="PANTHER" id="PTHR46211">
    <property type="entry name" value="GLYCEROPHOSPHORYL DIESTER PHOSPHODIESTERASE"/>
    <property type="match status" value="1"/>
</dbReference>
<name>F8F408_GRAC1</name>
<reference evidence="3" key="1">
    <citation type="journal article" date="2013" name="Stand. Genomic Sci.">
        <title>Genome sequence of the thermophilic fresh-water bacterium Spirochaeta caldaria type strain (H1(T)), reclassification of Spirochaeta caldaria, Spirochaeta stenostrepta, and Spirochaeta zuelzerae in the genus Treponema as Treponema caldaria comb. nov., Treponema stenostrepta comb. nov., and Treponema zuelzerae comb. nov., and emendation of the genus Treponema.</title>
        <authorList>
            <person name="Abt B."/>
            <person name="Goker M."/>
            <person name="Scheuner C."/>
            <person name="Han C."/>
            <person name="Lu M."/>
            <person name="Misra M."/>
            <person name="Lapidus A."/>
            <person name="Nolan M."/>
            <person name="Lucas S."/>
            <person name="Hammon N."/>
            <person name="Deshpande S."/>
            <person name="Cheng J.F."/>
            <person name="Tapia R."/>
            <person name="Goodwin L.A."/>
            <person name="Pitluck S."/>
            <person name="Liolios K."/>
            <person name="Pagani I."/>
            <person name="Ivanova N."/>
            <person name="Mavromatis K."/>
            <person name="Mikhailova N."/>
            <person name="Huntemann M."/>
            <person name="Pati A."/>
            <person name="Chen A."/>
            <person name="Palaniappan K."/>
            <person name="Land M."/>
            <person name="Hauser L."/>
            <person name="Jeffries C.D."/>
            <person name="Rohde M."/>
            <person name="Spring S."/>
            <person name="Gronow S."/>
            <person name="Detter J.C."/>
            <person name="Bristow J."/>
            <person name="Eisen J.A."/>
            <person name="Markowitz V."/>
            <person name="Hugenholtz P."/>
            <person name="Kyrpides N.C."/>
            <person name="Woyke T."/>
            <person name="Klenk H.P."/>
        </authorList>
    </citation>
    <scope>NUCLEOTIDE SEQUENCE</scope>
    <source>
        <strain evidence="3">ATCC 51460 / DSM 7334 / H1</strain>
    </source>
</reference>
<protein>
    <submittedName>
        <fullName evidence="2">Glycerophosphoryl diester phosphodiesterase</fullName>
    </submittedName>
</protein>
<dbReference type="Proteomes" id="UP000000503">
    <property type="component" value="Chromosome"/>
</dbReference>
<keyword evidence="3" id="KW-1185">Reference proteome</keyword>
<dbReference type="eggNOG" id="COG0584">
    <property type="taxonomic scope" value="Bacteria"/>
</dbReference>
<feature type="domain" description="GP-PDE" evidence="1">
    <location>
        <begin position="17"/>
        <end position="284"/>
    </location>
</feature>
<dbReference type="GO" id="GO:0006629">
    <property type="term" value="P:lipid metabolic process"/>
    <property type="evidence" value="ECO:0007669"/>
    <property type="project" value="InterPro"/>
</dbReference>
<dbReference type="InterPro" id="IPR030395">
    <property type="entry name" value="GP_PDE_dom"/>
</dbReference>
<dbReference type="PROSITE" id="PS51704">
    <property type="entry name" value="GP_PDE"/>
    <property type="match status" value="1"/>
</dbReference>
<dbReference type="Pfam" id="PF03009">
    <property type="entry name" value="GDPD"/>
    <property type="match status" value="1"/>
</dbReference>
<dbReference type="AlphaFoldDB" id="F8F408"/>
<dbReference type="GO" id="GO:0008081">
    <property type="term" value="F:phosphoric diester hydrolase activity"/>
    <property type="evidence" value="ECO:0007669"/>
    <property type="project" value="InterPro"/>
</dbReference>
<evidence type="ECO:0000313" key="3">
    <source>
        <dbReference type="Proteomes" id="UP000000503"/>
    </source>
</evidence>
<evidence type="ECO:0000259" key="1">
    <source>
        <dbReference type="PROSITE" id="PS51704"/>
    </source>
</evidence>
<dbReference type="SUPFAM" id="SSF51695">
    <property type="entry name" value="PLC-like phosphodiesterases"/>
    <property type="match status" value="1"/>
</dbReference>